<proteinExistence type="predicted"/>
<dbReference type="AlphaFoldDB" id="A0A813QVD3"/>
<comment type="caution">
    <text evidence="2">The sequence shown here is derived from an EMBL/GenBank/DDBJ whole genome shotgun (WGS) entry which is preliminary data.</text>
</comment>
<feature type="transmembrane region" description="Helical" evidence="1">
    <location>
        <begin position="59"/>
        <end position="83"/>
    </location>
</feature>
<protein>
    <recommendedName>
        <fullName evidence="4">Transmembrane protein</fullName>
    </recommendedName>
</protein>
<evidence type="ECO:0000256" key="1">
    <source>
        <dbReference type="SAM" id="Phobius"/>
    </source>
</evidence>
<reference evidence="2" key="1">
    <citation type="submission" date="2021-02" db="EMBL/GenBank/DDBJ databases">
        <authorList>
            <person name="Nowell W R."/>
        </authorList>
    </citation>
    <scope>NUCLEOTIDE SEQUENCE</scope>
</reference>
<organism evidence="2 3">
    <name type="scientific">Adineta ricciae</name>
    <name type="common">Rotifer</name>
    <dbReference type="NCBI Taxonomy" id="249248"/>
    <lineage>
        <taxon>Eukaryota</taxon>
        <taxon>Metazoa</taxon>
        <taxon>Spiralia</taxon>
        <taxon>Gnathifera</taxon>
        <taxon>Rotifera</taxon>
        <taxon>Eurotatoria</taxon>
        <taxon>Bdelloidea</taxon>
        <taxon>Adinetida</taxon>
        <taxon>Adinetidae</taxon>
        <taxon>Adineta</taxon>
    </lineage>
</organism>
<evidence type="ECO:0000313" key="2">
    <source>
        <dbReference type="EMBL" id="CAF0772591.1"/>
    </source>
</evidence>
<dbReference type="Proteomes" id="UP000663828">
    <property type="component" value="Unassembled WGS sequence"/>
</dbReference>
<name>A0A813QVD3_ADIRI</name>
<sequence>MLRWVSSTANMSFILKTSIEDKFAFNNGWIIVRRLREFPIIGMLGNLFSCFSADPNTKTIISCVCCVAVICITVVAVGVGVGLHREDDGVSSTTAVSTVMVRTSATAMVIG</sequence>
<dbReference type="EMBL" id="CAJNOR010000048">
    <property type="protein sequence ID" value="CAF0772591.1"/>
    <property type="molecule type" value="Genomic_DNA"/>
</dbReference>
<gene>
    <name evidence="2" type="ORF">XAT740_LOCUS1531</name>
</gene>
<keyword evidence="1" id="KW-0472">Membrane</keyword>
<keyword evidence="3" id="KW-1185">Reference proteome</keyword>
<evidence type="ECO:0000313" key="3">
    <source>
        <dbReference type="Proteomes" id="UP000663828"/>
    </source>
</evidence>
<accession>A0A813QVD3</accession>
<evidence type="ECO:0008006" key="4">
    <source>
        <dbReference type="Google" id="ProtNLM"/>
    </source>
</evidence>
<keyword evidence="1" id="KW-1133">Transmembrane helix</keyword>
<keyword evidence="1" id="KW-0812">Transmembrane</keyword>